<accession>A0A0F9LNT7</accession>
<evidence type="ECO:0000259" key="1">
    <source>
        <dbReference type="PROSITE" id="PS51186"/>
    </source>
</evidence>
<dbReference type="GO" id="GO:0016747">
    <property type="term" value="F:acyltransferase activity, transferring groups other than amino-acyl groups"/>
    <property type="evidence" value="ECO:0007669"/>
    <property type="project" value="InterPro"/>
</dbReference>
<comment type="caution">
    <text evidence="2">The sequence shown here is derived from an EMBL/GenBank/DDBJ whole genome shotgun (WGS) entry which is preliminary data.</text>
</comment>
<dbReference type="AlphaFoldDB" id="A0A0F9LNT7"/>
<organism evidence="2">
    <name type="scientific">marine sediment metagenome</name>
    <dbReference type="NCBI Taxonomy" id="412755"/>
    <lineage>
        <taxon>unclassified sequences</taxon>
        <taxon>metagenomes</taxon>
        <taxon>ecological metagenomes</taxon>
    </lineage>
</organism>
<protein>
    <recommendedName>
        <fullName evidence="1">N-acetyltransferase domain-containing protein</fullName>
    </recommendedName>
</protein>
<dbReference type="Gene3D" id="3.40.630.30">
    <property type="match status" value="1"/>
</dbReference>
<dbReference type="EMBL" id="LAZR01010621">
    <property type="protein sequence ID" value="KKM65995.1"/>
    <property type="molecule type" value="Genomic_DNA"/>
</dbReference>
<reference evidence="2" key="1">
    <citation type="journal article" date="2015" name="Nature">
        <title>Complex archaea that bridge the gap between prokaryotes and eukaryotes.</title>
        <authorList>
            <person name="Spang A."/>
            <person name="Saw J.H."/>
            <person name="Jorgensen S.L."/>
            <person name="Zaremba-Niedzwiedzka K."/>
            <person name="Martijn J."/>
            <person name="Lind A.E."/>
            <person name="van Eijk R."/>
            <person name="Schleper C."/>
            <person name="Guy L."/>
            <person name="Ettema T.J."/>
        </authorList>
    </citation>
    <scope>NUCLEOTIDE SEQUENCE</scope>
</reference>
<gene>
    <name evidence="2" type="ORF">LCGC14_1485660</name>
</gene>
<dbReference type="SUPFAM" id="SSF55729">
    <property type="entry name" value="Acyl-CoA N-acyltransferases (Nat)"/>
    <property type="match status" value="1"/>
</dbReference>
<dbReference type="InterPro" id="IPR000182">
    <property type="entry name" value="GNAT_dom"/>
</dbReference>
<proteinExistence type="predicted"/>
<dbReference type="CDD" id="cd04301">
    <property type="entry name" value="NAT_SF"/>
    <property type="match status" value="1"/>
</dbReference>
<sequence length="156" mass="18469">MKSPFLKQVKKIKYQDILPIWETKLWPDRVSKIEEMSCMTYQRDYDIQIFDLYKPTFWGIYHENELVAVNSGHRTSETDYRSRGLWVDISYRRQGLTKLLFNALSEQAKKEKVSLVWSCPRKAALAAYEASSFQKTSDWFDEGMEFGPNCYVEKIL</sequence>
<evidence type="ECO:0000313" key="2">
    <source>
        <dbReference type="EMBL" id="KKM65995.1"/>
    </source>
</evidence>
<dbReference type="InterPro" id="IPR016181">
    <property type="entry name" value="Acyl_CoA_acyltransferase"/>
</dbReference>
<name>A0A0F9LNT7_9ZZZZ</name>
<feature type="domain" description="N-acetyltransferase" evidence="1">
    <location>
        <begin position="15"/>
        <end position="156"/>
    </location>
</feature>
<dbReference type="Pfam" id="PF00583">
    <property type="entry name" value="Acetyltransf_1"/>
    <property type="match status" value="1"/>
</dbReference>
<dbReference type="PROSITE" id="PS51186">
    <property type="entry name" value="GNAT"/>
    <property type="match status" value="1"/>
</dbReference>